<evidence type="ECO:0000256" key="8">
    <source>
        <dbReference type="SAM" id="Phobius"/>
    </source>
</evidence>
<proteinExistence type="predicted"/>
<organism evidence="9 10">
    <name type="scientific">Pristionchus fissidentatus</name>
    <dbReference type="NCBI Taxonomy" id="1538716"/>
    <lineage>
        <taxon>Eukaryota</taxon>
        <taxon>Metazoa</taxon>
        <taxon>Ecdysozoa</taxon>
        <taxon>Nematoda</taxon>
        <taxon>Chromadorea</taxon>
        <taxon>Rhabditida</taxon>
        <taxon>Rhabditina</taxon>
        <taxon>Diplogasteromorpha</taxon>
        <taxon>Diplogasteroidea</taxon>
        <taxon>Neodiplogasteridae</taxon>
        <taxon>Pristionchus</taxon>
    </lineage>
</organism>
<evidence type="ECO:0000313" key="10">
    <source>
        <dbReference type="Proteomes" id="UP001432322"/>
    </source>
</evidence>
<evidence type="ECO:0000256" key="2">
    <source>
        <dbReference type="ARBA" id="ARBA00019449"/>
    </source>
</evidence>
<dbReference type="EMBL" id="BTSY01000007">
    <property type="protein sequence ID" value="GMT36911.1"/>
    <property type="molecule type" value="Genomic_DNA"/>
</dbReference>
<dbReference type="PANTHER" id="PTHR31584:SF1">
    <property type="entry name" value="TUMOR PROTEIN P53-INDUCIBLE PROTEIN 11"/>
    <property type="match status" value="1"/>
</dbReference>
<dbReference type="Pfam" id="PF14936">
    <property type="entry name" value="p53-inducible11"/>
    <property type="match status" value="1"/>
</dbReference>
<name>A0AAV5WXW7_9BILA</name>
<keyword evidence="6 8" id="KW-0472">Membrane</keyword>
<evidence type="ECO:0000256" key="7">
    <source>
        <dbReference type="ARBA" id="ARBA00032100"/>
    </source>
</evidence>
<comment type="caution">
    <text evidence="9">The sequence shown here is derived from an EMBL/GenBank/DDBJ whole genome shotgun (WGS) entry which is preliminary data.</text>
</comment>
<feature type="transmembrane region" description="Helical" evidence="8">
    <location>
        <begin position="109"/>
        <end position="128"/>
    </location>
</feature>
<evidence type="ECO:0000256" key="5">
    <source>
        <dbReference type="ARBA" id="ARBA00022989"/>
    </source>
</evidence>
<dbReference type="AlphaFoldDB" id="A0AAV5WXW7"/>
<comment type="subcellular location">
    <subcellularLocation>
        <location evidence="1">Membrane</location>
        <topology evidence="1">Multi-pass membrane protein</topology>
    </subcellularLocation>
</comment>
<evidence type="ECO:0000256" key="6">
    <source>
        <dbReference type="ARBA" id="ARBA00023136"/>
    </source>
</evidence>
<dbReference type="Proteomes" id="UP001432322">
    <property type="component" value="Unassembled WGS sequence"/>
</dbReference>
<protein>
    <recommendedName>
        <fullName evidence="2">Tumor protein p53-inducible protein 11</fullName>
    </recommendedName>
    <alternativeName>
        <fullName evidence="7">p53-induced gene 11 protein</fullName>
    </alternativeName>
</protein>
<sequence>MSDRVMRLEDDQRRLLGRKESASDLQSRLKTRKLLGVGESNGTVYKSKISQLLGINESLCQSFPRGLCYWETLNTLYFFLAGFLCVLLPRVGSLLDLGFSASSPEFCAAIRFYGIMLLSFAAILRCILTRTENREDVAIVLLILSFLTSAQIFVFLCINGLSSFFHIFLRLSLLGGHLGYHYCLDPEVRILRYFSHACSDLAERLSSLAASPTQQRPLSAMDKDK</sequence>
<reference evidence="9" key="1">
    <citation type="submission" date="2023-10" db="EMBL/GenBank/DDBJ databases">
        <title>Genome assembly of Pristionchus species.</title>
        <authorList>
            <person name="Yoshida K."/>
            <person name="Sommer R.J."/>
        </authorList>
    </citation>
    <scope>NUCLEOTIDE SEQUENCE</scope>
    <source>
        <strain evidence="9">RS5133</strain>
    </source>
</reference>
<evidence type="ECO:0000256" key="1">
    <source>
        <dbReference type="ARBA" id="ARBA00004141"/>
    </source>
</evidence>
<gene>
    <name evidence="9" type="ORF">PFISCL1PPCAC_28208</name>
</gene>
<keyword evidence="4 8" id="KW-0812">Transmembrane</keyword>
<dbReference type="GO" id="GO:0016020">
    <property type="term" value="C:membrane"/>
    <property type="evidence" value="ECO:0007669"/>
    <property type="project" value="UniProtKB-SubCell"/>
</dbReference>
<keyword evidence="10" id="KW-1185">Reference proteome</keyword>
<evidence type="ECO:0000256" key="4">
    <source>
        <dbReference type="ARBA" id="ARBA00022692"/>
    </source>
</evidence>
<evidence type="ECO:0000256" key="3">
    <source>
        <dbReference type="ARBA" id="ARBA00022553"/>
    </source>
</evidence>
<feature type="transmembrane region" description="Helical" evidence="8">
    <location>
        <begin position="67"/>
        <end position="89"/>
    </location>
</feature>
<accession>A0AAV5WXW7</accession>
<keyword evidence="5 8" id="KW-1133">Transmembrane helix</keyword>
<evidence type="ECO:0000313" key="9">
    <source>
        <dbReference type="EMBL" id="GMT36911.1"/>
    </source>
</evidence>
<dbReference type="InterPro" id="IPR028266">
    <property type="entry name" value="TP53I11"/>
</dbReference>
<keyword evidence="3" id="KW-0597">Phosphoprotein</keyword>
<dbReference type="PANTHER" id="PTHR31584">
    <property type="entry name" value="TUMOR PROTEIN P53-INDUCIBLE PROTEIN 11"/>
    <property type="match status" value="1"/>
</dbReference>
<feature type="transmembrane region" description="Helical" evidence="8">
    <location>
        <begin position="140"/>
        <end position="161"/>
    </location>
</feature>